<sequence>MRLANVSLVTFPSMFLKLPWAHISFLLAATCPSDRIDAPVRYLLIDLGSSTKFDERRLVKFRHGWHKNIPEIYEIDAQGKRVPTRLYDPFKGDVFLLGMVLEGYFGKSIPLLRSLFAHMQNPSPIHRPTASEALNVFHQYAKPLYASRRNLIMPVTNPSPLDDVDAAELEFFARGMVWIVATLWGWVDYLRLVCKVLWKGQELRIGV</sequence>
<reference evidence="1" key="1">
    <citation type="submission" date="2022-08" db="EMBL/GenBank/DDBJ databases">
        <title>A Global Phylogenomic Analysis of the Shiitake Genus Lentinula.</title>
        <authorList>
            <consortium name="DOE Joint Genome Institute"/>
            <person name="Sierra-Patev S."/>
            <person name="Min B."/>
            <person name="Naranjo-Ortiz M."/>
            <person name="Looney B."/>
            <person name="Konkel Z."/>
            <person name="Slot J.C."/>
            <person name="Sakamoto Y."/>
            <person name="Steenwyk J.L."/>
            <person name="Rokas A."/>
            <person name="Carro J."/>
            <person name="Camarero S."/>
            <person name="Ferreira P."/>
            <person name="Molpeceres G."/>
            <person name="Ruiz-Duenas F.J."/>
            <person name="Serrano A."/>
            <person name="Henrissat B."/>
            <person name="Drula E."/>
            <person name="Hughes K.W."/>
            <person name="Mata J.L."/>
            <person name="Ishikawa N.K."/>
            <person name="Vargas-Isla R."/>
            <person name="Ushijima S."/>
            <person name="Smith C.A."/>
            <person name="Ahrendt S."/>
            <person name="Andreopoulos W."/>
            <person name="He G."/>
            <person name="Labutti K."/>
            <person name="Lipzen A."/>
            <person name="Ng V."/>
            <person name="Riley R."/>
            <person name="Sandor L."/>
            <person name="Barry K."/>
            <person name="Martinez A.T."/>
            <person name="Xiao Y."/>
            <person name="Gibbons J.G."/>
            <person name="Terashima K."/>
            <person name="Grigoriev I.V."/>
            <person name="Hibbett D.S."/>
        </authorList>
    </citation>
    <scope>NUCLEOTIDE SEQUENCE</scope>
    <source>
        <strain evidence="1">JLM2183</strain>
    </source>
</reference>
<comment type="caution">
    <text evidence="1">The sequence shown here is derived from an EMBL/GenBank/DDBJ whole genome shotgun (WGS) entry which is preliminary data.</text>
</comment>
<evidence type="ECO:0000313" key="1">
    <source>
        <dbReference type="EMBL" id="KAJ4466234.1"/>
    </source>
</evidence>
<evidence type="ECO:0000313" key="2">
    <source>
        <dbReference type="Proteomes" id="UP001150266"/>
    </source>
</evidence>
<proteinExistence type="predicted"/>
<dbReference type="OrthoDB" id="5987198at2759"/>
<name>A0A9W9DED2_9AGAR</name>
<evidence type="ECO:0008006" key="3">
    <source>
        <dbReference type="Google" id="ProtNLM"/>
    </source>
</evidence>
<dbReference type="AlphaFoldDB" id="A0A9W9DED2"/>
<keyword evidence="2" id="KW-1185">Reference proteome</keyword>
<dbReference type="EMBL" id="JAOTPV010000055">
    <property type="protein sequence ID" value="KAJ4466234.1"/>
    <property type="molecule type" value="Genomic_DNA"/>
</dbReference>
<accession>A0A9W9DED2</accession>
<dbReference type="Proteomes" id="UP001150266">
    <property type="component" value="Unassembled WGS sequence"/>
</dbReference>
<gene>
    <name evidence="1" type="ORF">J3R30DRAFT_2276680</name>
</gene>
<organism evidence="1 2">
    <name type="scientific">Lentinula aciculospora</name>
    <dbReference type="NCBI Taxonomy" id="153920"/>
    <lineage>
        <taxon>Eukaryota</taxon>
        <taxon>Fungi</taxon>
        <taxon>Dikarya</taxon>
        <taxon>Basidiomycota</taxon>
        <taxon>Agaricomycotina</taxon>
        <taxon>Agaricomycetes</taxon>
        <taxon>Agaricomycetidae</taxon>
        <taxon>Agaricales</taxon>
        <taxon>Marasmiineae</taxon>
        <taxon>Omphalotaceae</taxon>
        <taxon>Lentinula</taxon>
    </lineage>
</organism>
<protein>
    <recommendedName>
        <fullName evidence="3">Protein kinase domain-containing protein</fullName>
    </recommendedName>
</protein>